<accession>A0A0G2EFH8</accession>
<keyword evidence="5" id="KW-1185">Reference proteome</keyword>
<dbReference type="OrthoDB" id="3937590at2759"/>
<organism evidence="4 5">
    <name type="scientific">Phaeomoniella chlamydospora</name>
    <name type="common">Phaeoacremonium chlamydosporum</name>
    <dbReference type="NCBI Taxonomy" id="158046"/>
    <lineage>
        <taxon>Eukaryota</taxon>
        <taxon>Fungi</taxon>
        <taxon>Dikarya</taxon>
        <taxon>Ascomycota</taxon>
        <taxon>Pezizomycotina</taxon>
        <taxon>Eurotiomycetes</taxon>
        <taxon>Chaetothyriomycetidae</taxon>
        <taxon>Phaeomoniellales</taxon>
        <taxon>Phaeomoniellaceae</taxon>
        <taxon>Phaeomoniella</taxon>
    </lineage>
</organism>
<dbReference type="AlphaFoldDB" id="A0A0G2EFH8"/>
<feature type="domain" description="DUF6987" evidence="3">
    <location>
        <begin position="48"/>
        <end position="244"/>
    </location>
</feature>
<reference evidence="4 5" key="1">
    <citation type="submission" date="2015-05" db="EMBL/GenBank/DDBJ databases">
        <title>Distinctive expansion of gene families associated with plant cell wall degradation and secondary metabolism in the genomes of grapevine trunk pathogens.</title>
        <authorList>
            <person name="Lawrence D.P."/>
            <person name="Travadon R."/>
            <person name="Rolshausen P.E."/>
            <person name="Baumgartner K."/>
        </authorList>
    </citation>
    <scope>NUCLEOTIDE SEQUENCE [LARGE SCALE GENOMIC DNA]</scope>
    <source>
        <strain evidence="4">UCRPC4</strain>
    </source>
</reference>
<feature type="compositionally biased region" description="Basic residues" evidence="1">
    <location>
        <begin position="16"/>
        <end position="26"/>
    </location>
</feature>
<keyword evidence="2" id="KW-0472">Membrane</keyword>
<feature type="transmembrane region" description="Helical" evidence="2">
    <location>
        <begin position="227"/>
        <end position="251"/>
    </location>
</feature>
<feature type="transmembrane region" description="Helical" evidence="2">
    <location>
        <begin position="193"/>
        <end position="215"/>
    </location>
</feature>
<protein>
    <submittedName>
        <fullName evidence="4">Putative lea domain protein</fullName>
    </submittedName>
</protein>
<sequence>MPSGDEAKEFKPPKVVSKRAARHRAEKKLEQRAITEAAQQDHSENPRDGQIDADAQIAKQMSGIIQQHVEQIAPVCKDITSSIDRAERRPKDYLAEQQVISDVKPLIHKGSQILEECNGAIRNIDPDGSIAARAKERTKNGTASTEERILAGQLRDLTASVVKTVDDGKKRLKDKPDANEELDPLWALLTEPLFMILASVGLLLSGVLGLVGQLLSLVGLRGLVNAVLGGVGLSQLMEGIGLGSVTSALGLGRDGSKDKK</sequence>
<feature type="compositionally biased region" description="Basic and acidic residues" evidence="1">
    <location>
        <begin position="1"/>
        <end position="12"/>
    </location>
</feature>
<feature type="compositionally biased region" description="Basic and acidic residues" evidence="1">
    <location>
        <begin position="27"/>
        <end position="49"/>
    </location>
</feature>
<comment type="caution">
    <text evidence="4">The sequence shown here is derived from an EMBL/GenBank/DDBJ whole genome shotgun (WGS) entry which is preliminary data.</text>
</comment>
<keyword evidence="2" id="KW-1133">Transmembrane helix</keyword>
<evidence type="ECO:0000256" key="2">
    <source>
        <dbReference type="SAM" id="Phobius"/>
    </source>
</evidence>
<dbReference type="PANTHER" id="PTHR39461">
    <property type="entry name" value="LEA DOMAIN PROTEIN (AFU_ORTHOLOGUE AFUA_8G04920)"/>
    <property type="match status" value="1"/>
</dbReference>
<dbReference type="PANTHER" id="PTHR39461:SF1">
    <property type="entry name" value="LEA DOMAIN PROTEIN (AFU_ORTHOLOGUE AFUA_8G04920)"/>
    <property type="match status" value="1"/>
</dbReference>
<evidence type="ECO:0000259" key="3">
    <source>
        <dbReference type="Pfam" id="PF22485"/>
    </source>
</evidence>
<feature type="region of interest" description="Disordered" evidence="1">
    <location>
        <begin position="1"/>
        <end position="49"/>
    </location>
</feature>
<evidence type="ECO:0000313" key="4">
    <source>
        <dbReference type="EMBL" id="KKY21637.1"/>
    </source>
</evidence>
<reference evidence="4 5" key="2">
    <citation type="submission" date="2015-05" db="EMBL/GenBank/DDBJ databases">
        <authorList>
            <person name="Morales-Cruz A."/>
            <person name="Amrine K.C."/>
            <person name="Cantu D."/>
        </authorList>
    </citation>
    <scope>NUCLEOTIDE SEQUENCE [LARGE SCALE GENOMIC DNA]</scope>
    <source>
        <strain evidence="4">UCRPC4</strain>
    </source>
</reference>
<dbReference type="Pfam" id="PF22485">
    <property type="entry name" value="DUF6987"/>
    <property type="match status" value="1"/>
</dbReference>
<evidence type="ECO:0000256" key="1">
    <source>
        <dbReference type="SAM" id="MobiDB-lite"/>
    </source>
</evidence>
<dbReference type="InterPro" id="IPR054256">
    <property type="entry name" value="DUF6987"/>
</dbReference>
<keyword evidence="2" id="KW-0812">Transmembrane</keyword>
<dbReference type="Proteomes" id="UP000053317">
    <property type="component" value="Unassembled WGS sequence"/>
</dbReference>
<dbReference type="EMBL" id="LCWF01000083">
    <property type="protein sequence ID" value="KKY21637.1"/>
    <property type="molecule type" value="Genomic_DNA"/>
</dbReference>
<proteinExistence type="predicted"/>
<gene>
    <name evidence="4" type="ORF">UCRPC4_g03588</name>
</gene>
<evidence type="ECO:0000313" key="5">
    <source>
        <dbReference type="Proteomes" id="UP000053317"/>
    </source>
</evidence>
<name>A0A0G2EFH8_PHACM</name>